<dbReference type="InterPro" id="IPR011605">
    <property type="entry name" value="NusB_fam"/>
</dbReference>
<sequence length="127" mass="14884">MNRRTAREKAMQILFQHDFNDIDLEEAIEEFLEPEEHDEYLIQLIHGVKEHIQEIDAMINEYLVNWTIERIASVEKTVLRIATYEFNYLDDIPTSVSINEAIELAKKFGDEKSGKFVNGVLSKIQKK</sequence>
<proteinExistence type="inferred from homology"/>
<keyword evidence="2 6" id="KW-0889">Transcription antitermination</keyword>
<dbReference type="RefSeq" id="WP_368652041.1">
    <property type="nucleotide sequence ID" value="NZ_CP162599.1"/>
</dbReference>
<reference evidence="8" key="1">
    <citation type="submission" date="2024-07" db="EMBL/GenBank/DDBJ databases">
        <title>Halotolerant mesophilic bacterium Ornithinibacillus sp. 4-3, sp. nov., isolated from soil.</title>
        <authorList>
            <person name="Sidarenka A.V."/>
            <person name="Guliayeva D.E."/>
            <person name="Leanovich S.I."/>
            <person name="Hileuskaya K.S."/>
            <person name="Akhremchuk A.E."/>
            <person name="Sikolenko M.A."/>
            <person name="Valentovich L.N."/>
        </authorList>
    </citation>
    <scope>NUCLEOTIDE SEQUENCE</scope>
    <source>
        <strain evidence="8">4-3</strain>
    </source>
</reference>
<comment type="similarity">
    <text evidence="1 6">Belongs to the NusB family.</text>
</comment>
<evidence type="ECO:0000259" key="7">
    <source>
        <dbReference type="Pfam" id="PF01029"/>
    </source>
</evidence>
<gene>
    <name evidence="6 8" type="primary">nusB</name>
    <name evidence="8" type="ORF">AB4Y30_09710</name>
</gene>
<dbReference type="CDD" id="cd00619">
    <property type="entry name" value="Terminator_NusB"/>
    <property type="match status" value="1"/>
</dbReference>
<dbReference type="PANTHER" id="PTHR11078:SF3">
    <property type="entry name" value="ANTITERMINATION NUSB DOMAIN-CONTAINING PROTEIN"/>
    <property type="match status" value="1"/>
</dbReference>
<dbReference type="HAMAP" id="MF_00073">
    <property type="entry name" value="NusB"/>
    <property type="match status" value="1"/>
</dbReference>
<dbReference type="GO" id="GO:0003723">
    <property type="term" value="F:RNA binding"/>
    <property type="evidence" value="ECO:0007669"/>
    <property type="project" value="UniProtKB-UniRule"/>
</dbReference>
<protein>
    <recommendedName>
        <fullName evidence="6">Transcription antitermination protein NusB</fullName>
    </recommendedName>
    <alternativeName>
        <fullName evidence="6">Antitermination factor NusB</fullName>
    </alternativeName>
</protein>
<evidence type="ECO:0000256" key="1">
    <source>
        <dbReference type="ARBA" id="ARBA00005952"/>
    </source>
</evidence>
<feature type="domain" description="NusB/RsmB/TIM44" evidence="7">
    <location>
        <begin position="5"/>
        <end position="126"/>
    </location>
</feature>
<keyword evidence="3 6" id="KW-0694">RNA-binding</keyword>
<dbReference type="Pfam" id="PF01029">
    <property type="entry name" value="NusB"/>
    <property type="match status" value="1"/>
</dbReference>
<dbReference type="AlphaFoldDB" id="A0AB39HLM2"/>
<evidence type="ECO:0000313" key="8">
    <source>
        <dbReference type="EMBL" id="XDK31313.1"/>
    </source>
</evidence>
<evidence type="ECO:0000256" key="4">
    <source>
        <dbReference type="ARBA" id="ARBA00023015"/>
    </source>
</evidence>
<dbReference type="InterPro" id="IPR006027">
    <property type="entry name" value="NusB_RsmB_TIM44"/>
</dbReference>
<keyword evidence="4 6" id="KW-0805">Transcription regulation</keyword>
<dbReference type="SUPFAM" id="SSF48013">
    <property type="entry name" value="NusB-like"/>
    <property type="match status" value="1"/>
</dbReference>
<dbReference type="InterPro" id="IPR035926">
    <property type="entry name" value="NusB-like_sf"/>
</dbReference>
<dbReference type="EMBL" id="CP162599">
    <property type="protein sequence ID" value="XDK31313.1"/>
    <property type="molecule type" value="Genomic_DNA"/>
</dbReference>
<accession>A0AB39HLM2</accession>
<evidence type="ECO:0000256" key="6">
    <source>
        <dbReference type="HAMAP-Rule" id="MF_00073"/>
    </source>
</evidence>
<evidence type="ECO:0000256" key="2">
    <source>
        <dbReference type="ARBA" id="ARBA00022814"/>
    </source>
</evidence>
<dbReference type="GO" id="GO:0031564">
    <property type="term" value="P:transcription antitermination"/>
    <property type="evidence" value="ECO:0007669"/>
    <property type="project" value="UniProtKB-KW"/>
</dbReference>
<evidence type="ECO:0000256" key="3">
    <source>
        <dbReference type="ARBA" id="ARBA00022884"/>
    </source>
</evidence>
<name>A0AB39HLM2_9BACI</name>
<dbReference type="GO" id="GO:0006353">
    <property type="term" value="P:DNA-templated transcription termination"/>
    <property type="evidence" value="ECO:0007669"/>
    <property type="project" value="UniProtKB-UniRule"/>
</dbReference>
<dbReference type="GO" id="GO:0005829">
    <property type="term" value="C:cytosol"/>
    <property type="evidence" value="ECO:0007669"/>
    <property type="project" value="TreeGrafter"/>
</dbReference>
<comment type="function">
    <text evidence="6">Involved in transcription antitermination. Required for transcription of ribosomal RNA (rRNA) genes. Binds specifically to the boxA antiterminator sequence of the ribosomal RNA (rrn) operons.</text>
</comment>
<organism evidence="8">
    <name type="scientific">Ornithinibacillus sp. 4-3</name>
    <dbReference type="NCBI Taxonomy" id="3231488"/>
    <lineage>
        <taxon>Bacteria</taxon>
        <taxon>Bacillati</taxon>
        <taxon>Bacillota</taxon>
        <taxon>Bacilli</taxon>
        <taxon>Bacillales</taxon>
        <taxon>Bacillaceae</taxon>
        <taxon>Ornithinibacillus</taxon>
    </lineage>
</organism>
<dbReference type="NCBIfam" id="TIGR01951">
    <property type="entry name" value="nusB"/>
    <property type="match status" value="1"/>
</dbReference>
<dbReference type="Gene3D" id="1.10.940.10">
    <property type="entry name" value="NusB-like"/>
    <property type="match status" value="1"/>
</dbReference>
<keyword evidence="5 6" id="KW-0804">Transcription</keyword>
<evidence type="ECO:0000256" key="5">
    <source>
        <dbReference type="ARBA" id="ARBA00023163"/>
    </source>
</evidence>
<dbReference type="PANTHER" id="PTHR11078">
    <property type="entry name" value="N UTILIZATION SUBSTANCE PROTEIN B-RELATED"/>
    <property type="match status" value="1"/>
</dbReference>